<keyword evidence="2" id="KW-0812">Transmembrane</keyword>
<evidence type="ECO:0000256" key="2">
    <source>
        <dbReference type="SAM" id="Phobius"/>
    </source>
</evidence>
<accession>A0A094N4J8</accession>
<evidence type="ECO:0000313" key="3">
    <source>
        <dbReference type="EMBL" id="KFZ61581.1"/>
    </source>
</evidence>
<protein>
    <submittedName>
        <fullName evidence="3">Uncharacterized protein</fullName>
    </submittedName>
</protein>
<evidence type="ECO:0000313" key="4">
    <source>
        <dbReference type="Proteomes" id="UP000053620"/>
    </source>
</evidence>
<dbReference type="InterPro" id="IPR039257">
    <property type="entry name" value="BTLA"/>
</dbReference>
<feature type="transmembrane region" description="Helical" evidence="2">
    <location>
        <begin position="19"/>
        <end position="41"/>
    </location>
</feature>
<dbReference type="GO" id="GO:0002768">
    <property type="term" value="P:immune response-regulating cell surface receptor signaling pathway"/>
    <property type="evidence" value="ECO:0007669"/>
    <property type="project" value="InterPro"/>
</dbReference>
<keyword evidence="4" id="KW-1185">Reference proteome</keyword>
<dbReference type="PANTHER" id="PTHR37996:SF1">
    <property type="entry name" value="B- AND T-LYMPHOCYTE ATTENUATOR"/>
    <property type="match status" value="1"/>
</dbReference>
<feature type="non-terminal residue" evidence="3">
    <location>
        <position position="1"/>
    </location>
</feature>
<dbReference type="GO" id="GO:0005886">
    <property type="term" value="C:plasma membrane"/>
    <property type="evidence" value="ECO:0007669"/>
    <property type="project" value="InterPro"/>
</dbReference>
<dbReference type="AlphaFoldDB" id="A0A094N4J8"/>
<dbReference type="PANTHER" id="PTHR37996">
    <property type="entry name" value="B- AND T-LYMPHOCYTE ATTENUATOR"/>
    <property type="match status" value="1"/>
</dbReference>
<keyword evidence="2" id="KW-0472">Membrane</keyword>
<feature type="non-terminal residue" evidence="3">
    <location>
        <position position="172"/>
    </location>
</feature>
<sequence length="172" mass="18959">ITSISEESQEFGNRKILHIIYASASVGLCCPFIIICMFCCLRRHHAKQKRLTPQTQESLVRTPEAAPSHTAGTTQASEESSSLYYCSMASPLQALHSNAIYDNDVPPWNAQRTAPNAPHNSPAIPSIPVLSESPDVLTYAALNHSASAERCQRRELTVENEFTEYASINVNK</sequence>
<dbReference type="Proteomes" id="UP000053620">
    <property type="component" value="Unassembled WGS sequence"/>
</dbReference>
<dbReference type="EMBL" id="KL355066">
    <property type="protein sequence ID" value="KFZ61581.1"/>
    <property type="molecule type" value="Genomic_DNA"/>
</dbReference>
<organism evidence="3 4">
    <name type="scientific">Antrostomus carolinensis</name>
    <name type="common">Chuck-will's-widow</name>
    <name type="synonym">Caprimulgus carolinensis</name>
    <dbReference type="NCBI Taxonomy" id="279965"/>
    <lineage>
        <taxon>Eukaryota</taxon>
        <taxon>Metazoa</taxon>
        <taxon>Chordata</taxon>
        <taxon>Craniata</taxon>
        <taxon>Vertebrata</taxon>
        <taxon>Euteleostomi</taxon>
        <taxon>Archelosauria</taxon>
        <taxon>Archosauria</taxon>
        <taxon>Dinosauria</taxon>
        <taxon>Saurischia</taxon>
        <taxon>Theropoda</taxon>
        <taxon>Coelurosauria</taxon>
        <taxon>Aves</taxon>
        <taxon>Neognathae</taxon>
        <taxon>Neoaves</taxon>
        <taxon>Strisores</taxon>
        <taxon>Caprimulgiformes</taxon>
        <taxon>Caprimulgidae</taxon>
        <taxon>Antrostomus</taxon>
    </lineage>
</organism>
<evidence type="ECO:0000256" key="1">
    <source>
        <dbReference type="SAM" id="MobiDB-lite"/>
    </source>
</evidence>
<reference evidence="3 4" key="1">
    <citation type="submission" date="2014-04" db="EMBL/GenBank/DDBJ databases">
        <title>Genome evolution of avian class.</title>
        <authorList>
            <person name="Zhang G."/>
            <person name="Li C."/>
        </authorList>
    </citation>
    <scope>NUCLEOTIDE SEQUENCE [LARGE SCALE GENOMIC DNA]</scope>
    <source>
        <strain evidence="3">BGI_N321</strain>
    </source>
</reference>
<keyword evidence="2" id="KW-1133">Transmembrane helix</keyword>
<proteinExistence type="predicted"/>
<name>A0A094N4J8_ANTCR</name>
<feature type="region of interest" description="Disordered" evidence="1">
    <location>
        <begin position="51"/>
        <end position="76"/>
    </location>
</feature>
<dbReference type="GO" id="GO:0038023">
    <property type="term" value="F:signaling receptor activity"/>
    <property type="evidence" value="ECO:0007669"/>
    <property type="project" value="InterPro"/>
</dbReference>
<gene>
    <name evidence="3" type="ORF">N321_06200</name>
</gene>